<evidence type="ECO:0000313" key="1">
    <source>
        <dbReference type="EMBL" id="PYE20877.1"/>
    </source>
</evidence>
<dbReference type="Proteomes" id="UP000247591">
    <property type="component" value="Unassembled WGS sequence"/>
</dbReference>
<name>A0A318RPR8_WILLI</name>
<gene>
    <name evidence="1" type="ORF">DFR67_101268</name>
</gene>
<organism evidence="1 2">
    <name type="scientific">Williamsia limnetica</name>
    <dbReference type="NCBI Taxonomy" id="882452"/>
    <lineage>
        <taxon>Bacteria</taxon>
        <taxon>Bacillati</taxon>
        <taxon>Actinomycetota</taxon>
        <taxon>Actinomycetes</taxon>
        <taxon>Mycobacteriales</taxon>
        <taxon>Nocardiaceae</taxon>
        <taxon>Williamsia</taxon>
    </lineage>
</organism>
<evidence type="ECO:0000313" key="2">
    <source>
        <dbReference type="Proteomes" id="UP000247591"/>
    </source>
</evidence>
<keyword evidence="2" id="KW-1185">Reference proteome</keyword>
<comment type="caution">
    <text evidence="1">The sequence shown here is derived from an EMBL/GenBank/DDBJ whole genome shotgun (WGS) entry which is preliminary data.</text>
</comment>
<accession>A0A318RPR8</accession>
<sequence length="170" mass="19558">MTTPPSTGCIELRAAGYSWRVSDFREAEEHESASLEKRRPEGVSDDTVTAVGKLSEALECLERARGHLYSFHQMMGHTDLLLGDAVDELREAGHGEVADELEKELVGRNVLEGRWTFQIVEDFDDNYWAPFRDHERRTRDKLQGGVRHVFEAEMKERRRTAGKRHHEARP</sequence>
<dbReference type="EMBL" id="QJSP01000001">
    <property type="protein sequence ID" value="PYE20877.1"/>
    <property type="molecule type" value="Genomic_DNA"/>
</dbReference>
<proteinExistence type="predicted"/>
<protein>
    <submittedName>
        <fullName evidence="1">Uncharacterized protein</fullName>
    </submittedName>
</protein>
<dbReference type="AlphaFoldDB" id="A0A318RPR8"/>
<reference evidence="1 2" key="1">
    <citation type="submission" date="2018-06" db="EMBL/GenBank/DDBJ databases">
        <title>Genomic Encyclopedia of Type Strains, Phase IV (KMG-IV): sequencing the most valuable type-strain genomes for metagenomic binning, comparative biology and taxonomic classification.</title>
        <authorList>
            <person name="Goeker M."/>
        </authorList>
    </citation>
    <scope>NUCLEOTIDE SEQUENCE [LARGE SCALE GENOMIC DNA]</scope>
    <source>
        <strain evidence="1 2">DSM 45521</strain>
    </source>
</reference>